<dbReference type="AlphaFoldDB" id="A0A0C1L751"/>
<comment type="caution">
    <text evidence="1">The sequence shown here is derived from an EMBL/GenBank/DDBJ whole genome shotgun (WGS) entry which is preliminary data.</text>
</comment>
<evidence type="ECO:0000313" key="2">
    <source>
        <dbReference type="Proteomes" id="UP000031408"/>
    </source>
</evidence>
<dbReference type="EMBL" id="JSVC01000002">
    <property type="protein sequence ID" value="KIC95992.1"/>
    <property type="molecule type" value="Genomic_DNA"/>
</dbReference>
<keyword evidence="2" id="KW-1185">Reference proteome</keyword>
<organism evidence="1 2">
    <name type="scientific">Flavihumibacter solisilvae</name>
    <dbReference type="NCBI Taxonomy" id="1349421"/>
    <lineage>
        <taxon>Bacteria</taxon>
        <taxon>Pseudomonadati</taxon>
        <taxon>Bacteroidota</taxon>
        <taxon>Chitinophagia</taxon>
        <taxon>Chitinophagales</taxon>
        <taxon>Chitinophagaceae</taxon>
        <taxon>Flavihumibacter</taxon>
    </lineage>
</organism>
<accession>A0A0C1L751</accession>
<gene>
    <name evidence="1" type="ORF">OI18_01990</name>
</gene>
<dbReference type="STRING" id="1349421.OI18_01990"/>
<evidence type="ECO:0000313" key="1">
    <source>
        <dbReference type="EMBL" id="KIC95992.1"/>
    </source>
</evidence>
<dbReference type="RefSeq" id="WP_039136713.1">
    <property type="nucleotide sequence ID" value="NZ_JSVC01000002.1"/>
</dbReference>
<evidence type="ECO:0008006" key="3">
    <source>
        <dbReference type="Google" id="ProtNLM"/>
    </source>
</evidence>
<dbReference type="Proteomes" id="UP000031408">
    <property type="component" value="Unassembled WGS sequence"/>
</dbReference>
<reference evidence="1 2" key="1">
    <citation type="submission" date="2014-11" db="EMBL/GenBank/DDBJ databases">
        <title>Genome sequence of Flavihumibacter solisilvae 3-3.</title>
        <authorList>
            <person name="Zhou G."/>
            <person name="Li M."/>
            <person name="Wang G."/>
        </authorList>
    </citation>
    <scope>NUCLEOTIDE SEQUENCE [LARGE SCALE GENOMIC DNA]</scope>
    <source>
        <strain evidence="1 2">3-3</strain>
    </source>
</reference>
<dbReference type="SUPFAM" id="SSF50998">
    <property type="entry name" value="Quinoprotein alcohol dehydrogenase-like"/>
    <property type="match status" value="1"/>
</dbReference>
<proteinExistence type="predicted"/>
<dbReference type="PROSITE" id="PS51257">
    <property type="entry name" value="PROKAR_LIPOPROTEIN"/>
    <property type="match status" value="1"/>
</dbReference>
<protein>
    <recommendedName>
        <fullName evidence="3">Bulb-type lectin domain-containing protein</fullName>
    </recommendedName>
</protein>
<dbReference type="InterPro" id="IPR011047">
    <property type="entry name" value="Quinoprotein_ADH-like_sf"/>
</dbReference>
<dbReference type="Gene3D" id="2.130.10.10">
    <property type="entry name" value="YVTN repeat-like/Quinoprotein amine dehydrogenase"/>
    <property type="match status" value="1"/>
</dbReference>
<dbReference type="PANTHER" id="PTHR42754">
    <property type="entry name" value="ENDOGLUCANASE"/>
    <property type="match status" value="1"/>
</dbReference>
<dbReference type="PANTHER" id="PTHR42754:SF1">
    <property type="entry name" value="LIPOPROTEIN"/>
    <property type="match status" value="1"/>
</dbReference>
<name>A0A0C1L751_9BACT</name>
<dbReference type="OrthoDB" id="9811934at2"/>
<sequence length="398" mass="43544">MKTFKSGLALLAGLLLLAGCKKEDAVPNNSKIINWKFLSGGDEYEPGQQIIKSPDGGFMVVSNPGLNVAKTFIYKFTSTGQLAWQRKYDGDGDRAAKDLIALRDGGYIVVGGSSSPINEFKSNMDLWVFKINAEGDVLWEKKYGGLKTEHAVAIVEGNDGGFLVLGNIENTDRDLDPWLLKIDENGNQLWEKSFRNTDYDYATAITKCRDGYFFSTEKENNLLDAARLVKVDNQGNLVYEKIFDGEGRDSFQSLIATDDNGVILAGNISGRGEGASIYGTDNPWLVKLNANGELEWQKIISGIGGFNTIVRTPGGYVIGGAIRSKDTQFNGWIQEIDESGRKQWEIVLGGSKDDAVNSLVVEDSKKITFLGSTSSIDGDIGQAIEGSYALWIMQVQPK</sequence>
<dbReference type="InterPro" id="IPR015943">
    <property type="entry name" value="WD40/YVTN_repeat-like_dom_sf"/>
</dbReference>